<dbReference type="KEGG" id="ock:EXM22_03075"/>
<dbReference type="Pfam" id="PF01761">
    <property type="entry name" value="DHQ_synthase"/>
    <property type="match status" value="1"/>
</dbReference>
<feature type="domain" description="3-dehydroquinate synthase N-terminal" evidence="5">
    <location>
        <begin position="88"/>
        <end position="199"/>
    </location>
</feature>
<dbReference type="InterPro" id="IPR030960">
    <property type="entry name" value="DHQS/DOIS_N"/>
</dbReference>
<dbReference type="OrthoDB" id="9806583at2"/>
<comment type="cofactor">
    <cofactor evidence="1">
        <name>NAD(+)</name>
        <dbReference type="ChEBI" id="CHEBI:57540"/>
    </cofactor>
</comment>
<protein>
    <submittedName>
        <fullName evidence="7">3-dehydroquinate synthase</fullName>
    </submittedName>
</protein>
<evidence type="ECO:0000259" key="5">
    <source>
        <dbReference type="Pfam" id="PF01761"/>
    </source>
</evidence>
<dbReference type="GO" id="GO:0003856">
    <property type="term" value="F:3-dehydroquinate synthase activity"/>
    <property type="evidence" value="ECO:0007669"/>
    <property type="project" value="TreeGrafter"/>
</dbReference>
<dbReference type="PANTHER" id="PTHR43622">
    <property type="entry name" value="3-DEHYDROQUINATE SYNTHASE"/>
    <property type="match status" value="1"/>
</dbReference>
<dbReference type="SUPFAM" id="SSF56796">
    <property type="entry name" value="Dehydroquinate synthase-like"/>
    <property type="match status" value="1"/>
</dbReference>
<dbReference type="CDD" id="cd08195">
    <property type="entry name" value="DHQS"/>
    <property type="match status" value="1"/>
</dbReference>
<name>A0A5C1QHM9_9SPIO</name>
<comment type="cofactor">
    <cofactor evidence="2">
        <name>Co(2+)</name>
        <dbReference type="ChEBI" id="CHEBI:48828"/>
    </cofactor>
</comment>
<evidence type="ECO:0000259" key="6">
    <source>
        <dbReference type="Pfam" id="PF24621"/>
    </source>
</evidence>
<feature type="domain" description="3-dehydroquinate synthase C-terminal" evidence="6">
    <location>
        <begin position="202"/>
        <end position="343"/>
    </location>
</feature>
<dbReference type="AlphaFoldDB" id="A0A5C1QHM9"/>
<keyword evidence="3" id="KW-0479">Metal-binding</keyword>
<reference evidence="7 8" key="1">
    <citation type="submission" date="2019-02" db="EMBL/GenBank/DDBJ databases">
        <title>Complete Genome Sequence and Methylome Analysis of free living Spirochaetas.</title>
        <authorList>
            <person name="Fomenkov A."/>
            <person name="Dubinina G."/>
            <person name="Leshcheva N."/>
            <person name="Mikheeva N."/>
            <person name="Grabovich M."/>
            <person name="Vincze T."/>
            <person name="Roberts R.J."/>
        </authorList>
    </citation>
    <scope>NUCLEOTIDE SEQUENCE [LARGE SCALE GENOMIC DNA]</scope>
    <source>
        <strain evidence="7 8">K2</strain>
    </source>
</reference>
<keyword evidence="4" id="KW-0520">NAD</keyword>
<keyword evidence="8" id="KW-1185">Reference proteome</keyword>
<proteinExistence type="predicted"/>
<gene>
    <name evidence="7" type="ORF">EXM22_03075</name>
</gene>
<evidence type="ECO:0000313" key="7">
    <source>
        <dbReference type="EMBL" id="QEN07017.1"/>
    </source>
</evidence>
<evidence type="ECO:0000256" key="2">
    <source>
        <dbReference type="ARBA" id="ARBA00001941"/>
    </source>
</evidence>
<dbReference type="EMBL" id="CP036150">
    <property type="protein sequence ID" value="QEN07017.1"/>
    <property type="molecule type" value="Genomic_DNA"/>
</dbReference>
<evidence type="ECO:0000256" key="3">
    <source>
        <dbReference type="ARBA" id="ARBA00022723"/>
    </source>
</evidence>
<dbReference type="PANTHER" id="PTHR43622:SF1">
    <property type="entry name" value="3-DEHYDROQUINATE SYNTHASE"/>
    <property type="match status" value="1"/>
</dbReference>
<dbReference type="Proteomes" id="UP000324209">
    <property type="component" value="Chromosome"/>
</dbReference>
<organism evidence="7 8">
    <name type="scientific">Oceanispirochaeta crateris</name>
    <dbReference type="NCBI Taxonomy" id="2518645"/>
    <lineage>
        <taxon>Bacteria</taxon>
        <taxon>Pseudomonadati</taxon>
        <taxon>Spirochaetota</taxon>
        <taxon>Spirochaetia</taxon>
        <taxon>Spirochaetales</taxon>
        <taxon>Spirochaetaceae</taxon>
        <taxon>Oceanispirochaeta</taxon>
    </lineage>
</organism>
<dbReference type="Pfam" id="PF24621">
    <property type="entry name" value="DHQS_C"/>
    <property type="match status" value="1"/>
</dbReference>
<evidence type="ECO:0000256" key="4">
    <source>
        <dbReference type="ARBA" id="ARBA00023027"/>
    </source>
</evidence>
<dbReference type="InterPro" id="IPR050071">
    <property type="entry name" value="Dehydroquinate_synthase"/>
</dbReference>
<dbReference type="InterPro" id="IPR056179">
    <property type="entry name" value="DHQS_C"/>
</dbReference>
<accession>A0A5C1QHM9</accession>
<dbReference type="GO" id="GO:0046872">
    <property type="term" value="F:metal ion binding"/>
    <property type="evidence" value="ECO:0007669"/>
    <property type="project" value="UniProtKB-KW"/>
</dbReference>
<sequence>MTSPYHSLFEFHKPFAPPVSLFFYPFTPRVKEFYTPVMEIIKSFSFGGFPSKAVLCNKQELLPSDTALFVADHHTRELISLPEGLAEVTLIPGEEGKQWDAVDKILKTAMEEGLARDSLICGAGGGVVTDMTAFAGSLYMRGCRVILIPTSLLAMVDAALGGKTGIDAGVYKNMIGTFYPAEEVRICPELLRDLPLKEYMNGLGEVLKTAIIGDADLLQLLVEKREAVLARDTEILSEIIRRCILVKGALVEEDLREKGRRAFLNLGHTFGHALEAVSEFRWSHGAAVIWGTVKALEASVRLGLASPDWAEEMKSLFLGYGYELEALEDPQAILEAMKMDKKKQKGKLRYILPAGPQDIRIEFLDPDFVLEVLKVK</sequence>
<evidence type="ECO:0000313" key="8">
    <source>
        <dbReference type="Proteomes" id="UP000324209"/>
    </source>
</evidence>
<evidence type="ECO:0000256" key="1">
    <source>
        <dbReference type="ARBA" id="ARBA00001911"/>
    </source>
</evidence>
<dbReference type="Gene3D" id="3.40.50.1970">
    <property type="match status" value="1"/>
</dbReference>
<dbReference type="Gene3D" id="1.20.1090.10">
    <property type="entry name" value="Dehydroquinate synthase-like - alpha domain"/>
    <property type="match status" value="1"/>
</dbReference>